<evidence type="ECO:0000256" key="3">
    <source>
        <dbReference type="SAM" id="Phobius"/>
    </source>
</evidence>
<evidence type="ECO:0000259" key="4">
    <source>
        <dbReference type="Pfam" id="PF26133"/>
    </source>
</evidence>
<name>A0A4U6TCF6_SETVI</name>
<dbReference type="EMBL" id="CM016559">
    <property type="protein sequence ID" value="TKV99759.1"/>
    <property type="molecule type" value="Genomic_DNA"/>
</dbReference>
<dbReference type="Pfam" id="PF26133">
    <property type="entry name" value="DUF8039"/>
    <property type="match status" value="1"/>
</dbReference>
<keyword evidence="3" id="KW-0472">Membrane</keyword>
<reference evidence="5" key="1">
    <citation type="submission" date="2019-03" db="EMBL/GenBank/DDBJ databases">
        <title>WGS assembly of Setaria viridis.</title>
        <authorList>
            <person name="Huang P."/>
            <person name="Jenkins J."/>
            <person name="Grimwood J."/>
            <person name="Barry K."/>
            <person name="Healey A."/>
            <person name="Mamidi S."/>
            <person name="Sreedasyam A."/>
            <person name="Shu S."/>
            <person name="Feldman M."/>
            <person name="Wu J."/>
            <person name="Yu Y."/>
            <person name="Chen C."/>
            <person name="Johnson J."/>
            <person name="Rokhsar D."/>
            <person name="Baxter I."/>
            <person name="Schmutz J."/>
            <person name="Brutnell T."/>
            <person name="Kellogg E."/>
        </authorList>
    </citation>
    <scope>NUCLEOTIDE SEQUENCE [LARGE SCALE GENOMIC DNA]</scope>
</reference>
<dbReference type="AlphaFoldDB" id="A0A4U6TCF6"/>
<accession>A0A4U6TCF6</accession>
<evidence type="ECO:0000313" key="5">
    <source>
        <dbReference type="EMBL" id="TKV99759.1"/>
    </source>
</evidence>
<keyword evidence="3" id="KW-1133">Transmembrane helix</keyword>
<dbReference type="Proteomes" id="UP000298652">
    <property type="component" value="Chromosome 8"/>
</dbReference>
<organism evidence="5 6">
    <name type="scientific">Setaria viridis</name>
    <name type="common">Green bristlegrass</name>
    <name type="synonym">Setaria italica subsp. viridis</name>
    <dbReference type="NCBI Taxonomy" id="4556"/>
    <lineage>
        <taxon>Eukaryota</taxon>
        <taxon>Viridiplantae</taxon>
        <taxon>Streptophyta</taxon>
        <taxon>Embryophyta</taxon>
        <taxon>Tracheophyta</taxon>
        <taxon>Spermatophyta</taxon>
        <taxon>Magnoliopsida</taxon>
        <taxon>Liliopsida</taxon>
        <taxon>Poales</taxon>
        <taxon>Poaceae</taxon>
        <taxon>PACMAD clade</taxon>
        <taxon>Panicoideae</taxon>
        <taxon>Panicodae</taxon>
        <taxon>Paniceae</taxon>
        <taxon>Cenchrinae</taxon>
        <taxon>Setaria</taxon>
    </lineage>
</organism>
<feature type="transmembrane region" description="Helical" evidence="3">
    <location>
        <begin position="482"/>
        <end position="499"/>
    </location>
</feature>
<dbReference type="Gramene" id="TKV99759">
    <property type="protein sequence ID" value="TKV99759"/>
    <property type="gene ID" value="SEVIR_8G064900v2"/>
</dbReference>
<dbReference type="SUPFAM" id="SSF54001">
    <property type="entry name" value="Cysteine proteinases"/>
    <property type="match status" value="1"/>
</dbReference>
<feature type="compositionally biased region" description="Basic and acidic residues" evidence="2">
    <location>
        <begin position="236"/>
        <end position="250"/>
    </location>
</feature>
<evidence type="ECO:0000256" key="2">
    <source>
        <dbReference type="SAM" id="MobiDB-lite"/>
    </source>
</evidence>
<protein>
    <recommendedName>
        <fullName evidence="4">DUF8039 domain-containing protein</fullName>
    </recommendedName>
</protein>
<feature type="coiled-coil region" evidence="1">
    <location>
        <begin position="72"/>
        <end position="99"/>
    </location>
</feature>
<feature type="domain" description="DUF8039" evidence="4">
    <location>
        <begin position="128"/>
        <end position="205"/>
    </location>
</feature>
<feature type="compositionally biased region" description="Polar residues" evidence="2">
    <location>
        <begin position="208"/>
        <end position="227"/>
    </location>
</feature>
<dbReference type="PANTHER" id="PTHR33018:SF34">
    <property type="entry name" value="OS02G0472350 PROTEIN"/>
    <property type="match status" value="1"/>
</dbReference>
<sequence>MLNPEDGSFVFGHELREVATRLVDLIKKTTNGSFMPNQERDELTMALGNPEHPRRCRGKGHIDSYRSCQRSKADHARLLRELQEQIAAAEARMEEVIDQRVALALSKQASEQAATSASGPHIDDNQCHPMDDITGRAPCELVTLVKNKLIVVAYDSSSRLRQSWVDRVVDGWNDLELEIPRGDREKNLGESIHGWILELNRYIRITQPNPSTLGSSPQGSRARSPTPSARAPYPLLDRDPSMSPIPERDPSMTPPPMSMATRRKTPSVPPTVATKKQKKQKEKQSAPKKPYDMTDEELRAITKASKKRKKSGSTIPQLGAQSNQSVAPLQVLFEFDKNLLQFAKDTNLTVAQLRGEDHIPKYPGAAKWKYEYGKLLASAEGFAVLEVRIGDQHFFCGEDNINVLLKELYCLFNQDALDKSLIGCWIQTCRRKGYYQVGFMDLDVVNESTLRDKPNRTLKNIYKFLDKQHYQKYILLLHNFKFHWILIVVVPDMSFVYVFDSLRKPKKEYNDIIDATNKAWARFY</sequence>
<feature type="region of interest" description="Disordered" evidence="2">
    <location>
        <begin position="208"/>
        <end position="295"/>
    </location>
</feature>
<proteinExistence type="predicted"/>
<dbReference type="InterPro" id="IPR058352">
    <property type="entry name" value="DUF8039"/>
</dbReference>
<keyword evidence="6" id="KW-1185">Reference proteome</keyword>
<feature type="compositionally biased region" description="Basic and acidic residues" evidence="2">
    <location>
        <begin position="282"/>
        <end position="295"/>
    </location>
</feature>
<evidence type="ECO:0000256" key="1">
    <source>
        <dbReference type="SAM" id="Coils"/>
    </source>
</evidence>
<dbReference type="Gene3D" id="3.40.395.10">
    <property type="entry name" value="Adenoviral Proteinase, Chain A"/>
    <property type="match status" value="1"/>
</dbReference>
<dbReference type="OMA" id="HICLANV"/>
<evidence type="ECO:0000313" key="6">
    <source>
        <dbReference type="Proteomes" id="UP000298652"/>
    </source>
</evidence>
<keyword evidence="3" id="KW-0812">Transmembrane</keyword>
<dbReference type="PANTHER" id="PTHR33018">
    <property type="entry name" value="OS10G0338966 PROTEIN-RELATED"/>
    <property type="match status" value="1"/>
</dbReference>
<dbReference type="InterPro" id="IPR038765">
    <property type="entry name" value="Papain-like_cys_pep_sf"/>
</dbReference>
<gene>
    <name evidence="5" type="ORF">SEVIR_8G064900v2</name>
</gene>
<keyword evidence="1" id="KW-0175">Coiled coil</keyword>